<evidence type="ECO:0000313" key="7">
    <source>
        <dbReference type="Proteomes" id="UP001449225"/>
    </source>
</evidence>
<dbReference type="InterPro" id="IPR003000">
    <property type="entry name" value="Sirtuin"/>
</dbReference>
<proteinExistence type="predicted"/>
<dbReference type="Proteomes" id="UP001449225">
    <property type="component" value="Unassembled WGS sequence"/>
</dbReference>
<feature type="active site" description="Proton acceptor" evidence="4">
    <location>
        <position position="123"/>
    </location>
</feature>
<feature type="binding site" evidence="4">
    <location>
        <position position="182"/>
    </location>
    <ligand>
        <name>Zn(2+)</name>
        <dbReference type="ChEBI" id="CHEBI:29105"/>
    </ligand>
</feature>
<dbReference type="RefSeq" id="WP_342854459.1">
    <property type="nucleotide sequence ID" value="NZ_JBBMRA010000008.1"/>
</dbReference>
<keyword evidence="2" id="KW-0808">Transferase</keyword>
<dbReference type="Gene3D" id="3.30.1600.10">
    <property type="entry name" value="SIR2/SIRT2 'Small Domain"/>
    <property type="match status" value="1"/>
</dbReference>
<dbReference type="EMBL" id="JBBMRA010000008">
    <property type="protein sequence ID" value="MEM5536761.1"/>
    <property type="molecule type" value="Genomic_DNA"/>
</dbReference>
<dbReference type="InterPro" id="IPR026591">
    <property type="entry name" value="Sirtuin_cat_small_dom_sf"/>
</dbReference>
<dbReference type="Gene3D" id="3.40.50.1220">
    <property type="entry name" value="TPP-binding domain"/>
    <property type="match status" value="1"/>
</dbReference>
<name>A0ABU9TTL4_9GAMM</name>
<dbReference type="PANTHER" id="PTHR11085:SF10">
    <property type="entry name" value="NAD-DEPENDENT PROTEIN DEACYLASE SIRTUIN-5, MITOCHONDRIAL-RELATED"/>
    <property type="match status" value="1"/>
</dbReference>
<accession>A0ABU9TTL4</accession>
<evidence type="ECO:0000256" key="4">
    <source>
        <dbReference type="PROSITE-ProRule" id="PRU00236"/>
    </source>
</evidence>
<organism evidence="6 7">
    <name type="scientific">Neptuniibacter pectenicola</name>
    <dbReference type="NCBI Taxonomy" id="1806669"/>
    <lineage>
        <taxon>Bacteria</taxon>
        <taxon>Pseudomonadati</taxon>
        <taxon>Pseudomonadota</taxon>
        <taxon>Gammaproteobacteria</taxon>
        <taxon>Oceanospirillales</taxon>
        <taxon>Oceanospirillaceae</taxon>
        <taxon>Neptuniibacter</taxon>
    </lineage>
</organism>
<keyword evidence="4" id="KW-0862">Zinc</keyword>
<sequence>MLMNITPHAEQLAAFISEHPRLVVLTGAGVSTDSGIPAYRDKQGNWQHATPVQHHEFMNSHYARQRYWARSLLGWPTIRDAQPSPAHVALSKLEQSGHIHLLITQNVDRLHQKAGSRQVIDLHGRSDKVKCMQCAQRYNRTYIHELSAQANPHFEQIQVAAKPDGDADLETEQFNLFKVPECSACGGILKPDVVYFGDNVPKETVFSALDALQNADALLTVGSSLMVYSGYRFCKKAAEWNKPIAALNLGVTRADPLLNLKINAPISETLTATLPLL</sequence>
<evidence type="ECO:0000313" key="6">
    <source>
        <dbReference type="EMBL" id="MEM5536761.1"/>
    </source>
</evidence>
<keyword evidence="7" id="KW-1185">Reference proteome</keyword>
<protein>
    <recommendedName>
        <fullName evidence="1">protein acetyllysine N-acetyltransferase</fullName>
        <ecNumber evidence="1">2.3.1.286</ecNumber>
    </recommendedName>
</protein>
<dbReference type="EC" id="2.3.1.286" evidence="1"/>
<feature type="domain" description="Deacetylase sirtuin-type" evidence="5">
    <location>
        <begin position="1"/>
        <end position="277"/>
    </location>
</feature>
<feature type="binding site" evidence="4">
    <location>
        <position position="134"/>
    </location>
    <ligand>
        <name>Zn(2+)</name>
        <dbReference type="ChEBI" id="CHEBI:29105"/>
    </ligand>
</feature>
<evidence type="ECO:0000256" key="2">
    <source>
        <dbReference type="ARBA" id="ARBA00022679"/>
    </source>
</evidence>
<evidence type="ECO:0000256" key="1">
    <source>
        <dbReference type="ARBA" id="ARBA00012928"/>
    </source>
</evidence>
<feature type="binding site" evidence="4">
    <location>
        <position position="131"/>
    </location>
    <ligand>
        <name>Zn(2+)</name>
        <dbReference type="ChEBI" id="CHEBI:29105"/>
    </ligand>
</feature>
<keyword evidence="3" id="KW-0520">NAD</keyword>
<dbReference type="PANTHER" id="PTHR11085">
    <property type="entry name" value="NAD-DEPENDENT PROTEIN DEACYLASE SIRTUIN-5, MITOCHONDRIAL-RELATED"/>
    <property type="match status" value="1"/>
</dbReference>
<reference evidence="6 7" key="1">
    <citation type="submission" date="2024-03" db="EMBL/GenBank/DDBJ databases">
        <title>Community enrichment and isolation of bacterial strains for fucoidan degradation.</title>
        <authorList>
            <person name="Sichert A."/>
        </authorList>
    </citation>
    <scope>NUCLEOTIDE SEQUENCE [LARGE SCALE GENOMIC DNA]</scope>
    <source>
        <strain evidence="6 7">AS76</strain>
    </source>
</reference>
<comment type="caution">
    <text evidence="6">The sequence shown here is derived from an EMBL/GenBank/DDBJ whole genome shotgun (WGS) entry which is preliminary data.</text>
</comment>
<dbReference type="CDD" id="cd01409">
    <property type="entry name" value="SIRT4"/>
    <property type="match status" value="1"/>
</dbReference>
<dbReference type="NCBIfam" id="NF003738">
    <property type="entry name" value="PRK05333.1"/>
    <property type="match status" value="1"/>
</dbReference>
<dbReference type="PROSITE" id="PS50305">
    <property type="entry name" value="SIRTUIN"/>
    <property type="match status" value="1"/>
</dbReference>
<keyword evidence="4" id="KW-0479">Metal-binding</keyword>
<evidence type="ECO:0000259" key="5">
    <source>
        <dbReference type="PROSITE" id="PS50305"/>
    </source>
</evidence>
<dbReference type="InterPro" id="IPR050134">
    <property type="entry name" value="NAD-dep_sirtuin_deacylases"/>
</dbReference>
<dbReference type="Pfam" id="PF02146">
    <property type="entry name" value="SIR2"/>
    <property type="match status" value="1"/>
</dbReference>
<gene>
    <name evidence="6" type="ORF">WNY58_10200</name>
</gene>
<feature type="binding site" evidence="4">
    <location>
        <position position="185"/>
    </location>
    <ligand>
        <name>Zn(2+)</name>
        <dbReference type="ChEBI" id="CHEBI:29105"/>
    </ligand>
</feature>
<dbReference type="InterPro" id="IPR026590">
    <property type="entry name" value="Ssirtuin_cat_dom"/>
</dbReference>
<evidence type="ECO:0000256" key="3">
    <source>
        <dbReference type="ARBA" id="ARBA00023027"/>
    </source>
</evidence>
<dbReference type="InterPro" id="IPR029035">
    <property type="entry name" value="DHS-like_NAD/FAD-binding_dom"/>
</dbReference>
<dbReference type="SUPFAM" id="SSF52467">
    <property type="entry name" value="DHS-like NAD/FAD-binding domain"/>
    <property type="match status" value="1"/>
</dbReference>